<comment type="caution">
    <text evidence="10">The sequence shown here is derived from an EMBL/GenBank/DDBJ whole genome shotgun (WGS) entry which is preliminary data.</text>
</comment>
<reference evidence="11" key="1">
    <citation type="journal article" date="2019" name="Int. J. Syst. Evol. Microbiol.">
        <title>The Global Catalogue of Microorganisms (GCM) 10K type strain sequencing project: providing services to taxonomists for standard genome sequencing and annotation.</title>
        <authorList>
            <consortium name="The Broad Institute Genomics Platform"/>
            <consortium name="The Broad Institute Genome Sequencing Center for Infectious Disease"/>
            <person name="Wu L."/>
            <person name="Ma J."/>
        </authorList>
    </citation>
    <scope>NUCLEOTIDE SEQUENCE [LARGE SCALE GENOMIC DNA]</scope>
    <source>
        <strain evidence="11">TBRC 5832</strain>
    </source>
</reference>
<dbReference type="Proteomes" id="UP001595867">
    <property type="component" value="Unassembled WGS sequence"/>
</dbReference>
<dbReference type="PANTHER" id="PTHR30572:SF4">
    <property type="entry name" value="ABC TRANSPORTER PERMEASE YTRF"/>
    <property type="match status" value="1"/>
</dbReference>
<dbReference type="Pfam" id="PF12704">
    <property type="entry name" value="MacB_PCD"/>
    <property type="match status" value="1"/>
</dbReference>
<dbReference type="Pfam" id="PF02687">
    <property type="entry name" value="FtsX"/>
    <property type="match status" value="1"/>
</dbReference>
<evidence type="ECO:0000259" key="8">
    <source>
        <dbReference type="Pfam" id="PF02687"/>
    </source>
</evidence>
<accession>A0ABV8J9L3</accession>
<feature type="transmembrane region" description="Helical" evidence="7">
    <location>
        <begin position="320"/>
        <end position="344"/>
    </location>
</feature>
<keyword evidence="2" id="KW-1003">Cell membrane</keyword>
<evidence type="ECO:0000256" key="4">
    <source>
        <dbReference type="ARBA" id="ARBA00022989"/>
    </source>
</evidence>
<keyword evidence="4 7" id="KW-1133">Transmembrane helix</keyword>
<keyword evidence="11" id="KW-1185">Reference proteome</keyword>
<feature type="transmembrane region" description="Helical" evidence="7">
    <location>
        <begin position="356"/>
        <end position="376"/>
    </location>
</feature>
<comment type="subcellular location">
    <subcellularLocation>
        <location evidence="1">Cell membrane</location>
        <topology evidence="1">Multi-pass membrane protein</topology>
    </subcellularLocation>
</comment>
<dbReference type="InterPro" id="IPR050250">
    <property type="entry name" value="Macrolide_Exporter_MacB"/>
</dbReference>
<organism evidence="10 11">
    <name type="scientific">Actinoplanes subglobosus</name>
    <dbReference type="NCBI Taxonomy" id="1547892"/>
    <lineage>
        <taxon>Bacteria</taxon>
        <taxon>Bacillati</taxon>
        <taxon>Actinomycetota</taxon>
        <taxon>Actinomycetes</taxon>
        <taxon>Micromonosporales</taxon>
        <taxon>Micromonosporaceae</taxon>
        <taxon>Actinoplanes</taxon>
    </lineage>
</organism>
<evidence type="ECO:0000259" key="9">
    <source>
        <dbReference type="Pfam" id="PF12704"/>
    </source>
</evidence>
<dbReference type="InterPro" id="IPR003838">
    <property type="entry name" value="ABC3_permease_C"/>
</dbReference>
<proteinExistence type="inferred from homology"/>
<gene>
    <name evidence="10" type="ORF">ACFO0C_42670</name>
</gene>
<evidence type="ECO:0000313" key="10">
    <source>
        <dbReference type="EMBL" id="MFC4071682.1"/>
    </source>
</evidence>
<name>A0ABV8J9L3_9ACTN</name>
<dbReference type="PANTHER" id="PTHR30572">
    <property type="entry name" value="MEMBRANE COMPONENT OF TRANSPORTER-RELATED"/>
    <property type="match status" value="1"/>
</dbReference>
<dbReference type="RefSeq" id="WP_378072552.1">
    <property type="nucleotide sequence ID" value="NZ_JBHSBL010000028.1"/>
</dbReference>
<feature type="domain" description="MacB-like periplasmic core" evidence="9">
    <location>
        <begin position="23"/>
        <end position="230"/>
    </location>
</feature>
<feature type="transmembrane region" description="Helical" evidence="7">
    <location>
        <begin position="20"/>
        <end position="42"/>
    </location>
</feature>
<feature type="transmembrane region" description="Helical" evidence="7">
    <location>
        <begin position="266"/>
        <end position="292"/>
    </location>
</feature>
<evidence type="ECO:0000256" key="3">
    <source>
        <dbReference type="ARBA" id="ARBA00022692"/>
    </source>
</evidence>
<evidence type="ECO:0000256" key="2">
    <source>
        <dbReference type="ARBA" id="ARBA00022475"/>
    </source>
</evidence>
<sequence>MTNPIDMLALGVVGLRTRPLRALLSGLGIAIGIATMIVVTGIPASSQAALVRELTALGTDTLQAMPIPNQEPPAKLPETAVAMAERIGPVRAASAVGNTHAAVRRNDRADPTSGTGLSVLAARLDLLPVISARIESGHWLTAATAGFPAVVLGSVAATRLGVTSVTAAPQVMIGDRWFTVVGILATTPLSPDIDRSVLVGWEAARSELRFDGRPTVVYLRAEESQLETVRSVLAETINPERPGQVLVTRPSDALAAKRATESSFSVLFLALAGVALVIGGIGVANTMVVSVLERRSEIGLRRALGATRGQIRGQFLTESMVLSTAGGLAGTLLGLLATVGYARWQNWPIVVPLESAAVGVGGAVVIGVLAGVYPSVRAARLPPAQALH</sequence>
<keyword evidence="3 7" id="KW-0812">Transmembrane</keyword>
<feature type="domain" description="ABC3 transporter permease C-terminal" evidence="8">
    <location>
        <begin position="271"/>
        <end position="383"/>
    </location>
</feature>
<evidence type="ECO:0000313" key="11">
    <source>
        <dbReference type="Proteomes" id="UP001595867"/>
    </source>
</evidence>
<evidence type="ECO:0000256" key="6">
    <source>
        <dbReference type="ARBA" id="ARBA00038076"/>
    </source>
</evidence>
<keyword evidence="5 7" id="KW-0472">Membrane</keyword>
<evidence type="ECO:0000256" key="1">
    <source>
        <dbReference type="ARBA" id="ARBA00004651"/>
    </source>
</evidence>
<dbReference type="EMBL" id="JBHSBL010000028">
    <property type="protein sequence ID" value="MFC4071682.1"/>
    <property type="molecule type" value="Genomic_DNA"/>
</dbReference>
<evidence type="ECO:0000256" key="7">
    <source>
        <dbReference type="SAM" id="Phobius"/>
    </source>
</evidence>
<dbReference type="InterPro" id="IPR025857">
    <property type="entry name" value="MacB_PCD"/>
</dbReference>
<protein>
    <submittedName>
        <fullName evidence="10">ABC transporter permease</fullName>
    </submittedName>
</protein>
<evidence type="ECO:0000256" key="5">
    <source>
        <dbReference type="ARBA" id="ARBA00023136"/>
    </source>
</evidence>
<comment type="similarity">
    <text evidence="6">Belongs to the ABC-4 integral membrane protein family.</text>
</comment>